<dbReference type="OrthoDB" id="3296464at2"/>
<dbReference type="AlphaFoldDB" id="A0A1H1TL24"/>
<dbReference type="RefSeq" id="WP_092542310.1">
    <property type="nucleotide sequence ID" value="NZ_BOMJ01000020.1"/>
</dbReference>
<name>A0A1H1TL24_9ACTN</name>
<gene>
    <name evidence="1" type="ORF">SAMN04489716_1170</name>
</gene>
<dbReference type="Proteomes" id="UP000198688">
    <property type="component" value="Chromosome I"/>
</dbReference>
<keyword evidence="2" id="KW-1185">Reference proteome</keyword>
<dbReference type="STRING" id="113562.SAMN04489716_1170"/>
<reference evidence="1 2" key="1">
    <citation type="submission" date="2016-10" db="EMBL/GenBank/DDBJ databases">
        <authorList>
            <person name="de Groot N.N."/>
        </authorList>
    </citation>
    <scope>NUCLEOTIDE SEQUENCE [LARGE SCALE GENOMIC DNA]</scope>
    <source>
        <strain evidence="1 2">DSM 43941</strain>
    </source>
</reference>
<evidence type="ECO:0000313" key="1">
    <source>
        <dbReference type="EMBL" id="SDS60874.1"/>
    </source>
</evidence>
<protein>
    <submittedName>
        <fullName evidence="1">Uncharacterized protein</fullName>
    </submittedName>
</protein>
<proteinExistence type="predicted"/>
<evidence type="ECO:0000313" key="2">
    <source>
        <dbReference type="Proteomes" id="UP000198688"/>
    </source>
</evidence>
<sequence>MDDGQLPTELRIAGYIKPVGRHRNHSEQPRIAWPEISDYWPDAPPQSNWQGLLPPNAYSVAHDDQPTELRGRPWSQRPVILTGMTALLVVFGTVLLARPLAISEVTDRPVAAPTDVIPLEPLPVASPSPSFSFSLPPTTTAVAASPSQTSPPATIKRARLEFVSGVTVLSVRIMDLDGENYQVTSASGAPVDADVTFSGGVLRVDVKPGGADAGEVEIRLSRSIIWHLRLGAGVKTLNFNSIAGTVSRIDLDGGAESMNLVLGRLAGVVPIRMTGGVGTWTISTATRVPTRVFIRAGAGNVTLYGRANGGTAPETVLGTTNLTTGPALDIDATGGIGSLEVNRS</sequence>
<dbReference type="EMBL" id="LT629758">
    <property type="protein sequence ID" value="SDS60874.1"/>
    <property type="molecule type" value="Genomic_DNA"/>
</dbReference>
<accession>A0A1H1TL24</accession>
<organism evidence="1 2">
    <name type="scientific">Actinoplanes derwentensis</name>
    <dbReference type="NCBI Taxonomy" id="113562"/>
    <lineage>
        <taxon>Bacteria</taxon>
        <taxon>Bacillati</taxon>
        <taxon>Actinomycetota</taxon>
        <taxon>Actinomycetes</taxon>
        <taxon>Micromonosporales</taxon>
        <taxon>Micromonosporaceae</taxon>
        <taxon>Actinoplanes</taxon>
    </lineage>
</organism>